<reference evidence="2" key="2">
    <citation type="submission" date="2020-05" db="UniProtKB">
        <authorList>
            <consortium name="EnsemblMetazoa"/>
        </authorList>
    </citation>
    <scope>IDENTIFICATION</scope>
    <source>
        <strain evidence="2">IAEA</strain>
    </source>
</reference>
<reference evidence="3" key="1">
    <citation type="submission" date="2015-01" db="EMBL/GenBank/DDBJ databases">
        <authorList>
            <person name="Aksoy S."/>
            <person name="Warren W."/>
            <person name="Wilson R.K."/>
        </authorList>
    </citation>
    <scope>NUCLEOTIDE SEQUENCE [LARGE SCALE GENOMIC DNA]</scope>
    <source>
        <strain evidence="3">IAEA</strain>
    </source>
</reference>
<dbReference type="Proteomes" id="UP000092460">
    <property type="component" value="Unassembled WGS sequence"/>
</dbReference>
<feature type="transmembrane region" description="Helical" evidence="1">
    <location>
        <begin position="40"/>
        <end position="61"/>
    </location>
</feature>
<evidence type="ECO:0000313" key="3">
    <source>
        <dbReference type="Proteomes" id="UP000092460"/>
    </source>
</evidence>
<keyword evidence="1" id="KW-1133">Transmembrane helix</keyword>
<keyword evidence="1" id="KW-0812">Transmembrane</keyword>
<protein>
    <submittedName>
        <fullName evidence="2">Uncharacterized protein</fullName>
    </submittedName>
</protein>
<dbReference type="EMBL" id="JXJN01014604">
    <property type="status" value="NOT_ANNOTATED_CDS"/>
    <property type="molecule type" value="Genomic_DNA"/>
</dbReference>
<evidence type="ECO:0000313" key="2">
    <source>
        <dbReference type="EnsemblMetazoa" id="GPPI030612-PA"/>
    </source>
</evidence>
<dbReference type="VEuPathDB" id="VectorBase:GPPI030612"/>
<dbReference type="AlphaFoldDB" id="A0A1B0BHU7"/>
<proteinExistence type="predicted"/>
<name>A0A1B0BHU7_9MUSC</name>
<accession>A0A1B0BHU7</accession>
<evidence type="ECO:0000256" key="1">
    <source>
        <dbReference type="SAM" id="Phobius"/>
    </source>
</evidence>
<sequence>MTSAGGCSGTRVIYRFEYEPKWSNSAGREEPSHACEKNHQISNCLLIFVWGTPICVVGFVIKARMKIKFTLRLRIIDVLFLVFKLLIRVPCKLYICDNGLTAINAENNINR</sequence>
<keyword evidence="1" id="KW-0472">Membrane</keyword>
<dbReference type="EnsemblMetazoa" id="GPPI030612-RA">
    <property type="protein sequence ID" value="GPPI030612-PA"/>
    <property type="gene ID" value="GPPI030612"/>
</dbReference>
<keyword evidence="3" id="KW-1185">Reference proteome</keyword>
<organism evidence="2 3">
    <name type="scientific">Glossina palpalis gambiensis</name>
    <dbReference type="NCBI Taxonomy" id="67801"/>
    <lineage>
        <taxon>Eukaryota</taxon>
        <taxon>Metazoa</taxon>
        <taxon>Ecdysozoa</taxon>
        <taxon>Arthropoda</taxon>
        <taxon>Hexapoda</taxon>
        <taxon>Insecta</taxon>
        <taxon>Pterygota</taxon>
        <taxon>Neoptera</taxon>
        <taxon>Endopterygota</taxon>
        <taxon>Diptera</taxon>
        <taxon>Brachycera</taxon>
        <taxon>Muscomorpha</taxon>
        <taxon>Hippoboscoidea</taxon>
        <taxon>Glossinidae</taxon>
        <taxon>Glossina</taxon>
    </lineage>
</organism>